<evidence type="ECO:0000313" key="3">
    <source>
        <dbReference type="Proteomes" id="UP000604046"/>
    </source>
</evidence>
<keyword evidence="3" id="KW-1185">Reference proteome</keyword>
<dbReference type="OrthoDB" id="443276at2759"/>
<dbReference type="PANTHER" id="PTHR11439">
    <property type="entry name" value="GAG-POL-RELATED RETROTRANSPOSON"/>
    <property type="match status" value="1"/>
</dbReference>
<reference evidence="2" key="1">
    <citation type="submission" date="2021-02" db="EMBL/GenBank/DDBJ databases">
        <authorList>
            <person name="Dougan E. K."/>
            <person name="Rhodes N."/>
            <person name="Thang M."/>
            <person name="Chan C."/>
        </authorList>
    </citation>
    <scope>NUCLEOTIDE SEQUENCE</scope>
</reference>
<sequence length="750" mass="82736">MKGMLAEAGLTGFAKEPTLFRDERPGCDTGLVLHADDGLLASTPAARQALEKVLAKKVKVQISSPLKEVGDELEFLKRRYVKLEDGIAMYSGQKHVEALLEAMGPGLKSRDTPSLLEADTSAALAPERAKQYKECTGRLLYLSHTRPDIQYSTCVLASKMSSPTVMAYKWLAKVAGYLQKVPSLGFLIKPLQQAACLEYKGSGPLQHGGQVVLESVTDADWAGCKRTRKSRSSVHLYLGGSLIASHVRTQKSVSLSSGESEFVAMVSGGTEVVFIRECLDYLMKGFAEIDVVLRSDSAAARGISQRIGCGKVRHLSCGLLWVQEAIKAKVFRASPVSGQRNPSDLGTKPLSGPRVRELLCRSGAVDDDGNPYGLEDLERSQSKMQVKEMMKSSGVGLVHAKKILPILLVMAQVLGADGAEGLGLAVTMAMMEDALLSGVATMATGLVVVLFWLGALWVIWWIYKWALPGRRATVDQASQAKVEKVNRYTQASIGMSPSERQFMNEYVDRCSFLTEALHEEHRTVEQCEEALIEDMPPSQSQSQLTGAQCIIVKIAEPWPTVVLRNTGEESIVGMLWEVSKKWKKMRDTTPAQLQASLRATMMAGMLKALKDRLHQVTTDEKLLENAKNVQLLDAQGRWVYQVWDHELEKLQVDASRTPLKTEEIQQLLAVCEKANESPVLYRFHAKAEYSCSEFVHFEIEVGRRGQEAADLYRSLKVLCQCSVLQIIGARLRKDKPGRSAAAHRIQDCLR</sequence>
<gene>
    <name evidence="2" type="ORF">SNAT2548_LOCUS26992</name>
</gene>
<evidence type="ECO:0000256" key="1">
    <source>
        <dbReference type="SAM" id="Phobius"/>
    </source>
</evidence>
<proteinExistence type="predicted"/>
<dbReference type="AlphaFoldDB" id="A0A812SI45"/>
<evidence type="ECO:0008006" key="4">
    <source>
        <dbReference type="Google" id="ProtNLM"/>
    </source>
</evidence>
<protein>
    <recommendedName>
        <fullName evidence="4">Retrovirus-related Pol polyprotein from transposon TNT 1-94</fullName>
    </recommendedName>
</protein>
<dbReference type="Proteomes" id="UP000604046">
    <property type="component" value="Unassembled WGS sequence"/>
</dbReference>
<keyword evidence="1" id="KW-1133">Transmembrane helix</keyword>
<keyword evidence="1" id="KW-0812">Transmembrane</keyword>
<organism evidence="2 3">
    <name type="scientific">Symbiodinium natans</name>
    <dbReference type="NCBI Taxonomy" id="878477"/>
    <lineage>
        <taxon>Eukaryota</taxon>
        <taxon>Sar</taxon>
        <taxon>Alveolata</taxon>
        <taxon>Dinophyceae</taxon>
        <taxon>Suessiales</taxon>
        <taxon>Symbiodiniaceae</taxon>
        <taxon>Symbiodinium</taxon>
    </lineage>
</organism>
<keyword evidence="1" id="KW-0472">Membrane</keyword>
<dbReference type="PANTHER" id="PTHR11439:SF467">
    <property type="entry name" value="INTEGRASE CATALYTIC DOMAIN-CONTAINING PROTEIN"/>
    <property type="match status" value="1"/>
</dbReference>
<accession>A0A812SI45</accession>
<feature type="transmembrane region" description="Helical" evidence="1">
    <location>
        <begin position="434"/>
        <end position="463"/>
    </location>
</feature>
<dbReference type="EMBL" id="CAJNDS010002450">
    <property type="protein sequence ID" value="CAE7480768.1"/>
    <property type="molecule type" value="Genomic_DNA"/>
</dbReference>
<evidence type="ECO:0000313" key="2">
    <source>
        <dbReference type="EMBL" id="CAE7480768.1"/>
    </source>
</evidence>
<comment type="caution">
    <text evidence="2">The sequence shown here is derived from an EMBL/GenBank/DDBJ whole genome shotgun (WGS) entry which is preliminary data.</text>
</comment>
<dbReference type="CDD" id="cd09272">
    <property type="entry name" value="RNase_HI_RT_Ty1"/>
    <property type="match status" value="1"/>
</dbReference>
<name>A0A812SI45_9DINO</name>